<gene>
    <name evidence="2" type="ORF">CK203_022982</name>
</gene>
<dbReference type="Proteomes" id="UP000288805">
    <property type="component" value="Unassembled WGS sequence"/>
</dbReference>
<proteinExistence type="predicted"/>
<dbReference type="EMBL" id="QGNW01000064">
    <property type="protein sequence ID" value="RVX03749.1"/>
    <property type="molecule type" value="Genomic_DNA"/>
</dbReference>
<name>A0A438J454_VITVI</name>
<evidence type="ECO:0000313" key="2">
    <source>
        <dbReference type="EMBL" id="RVX03749.1"/>
    </source>
</evidence>
<evidence type="ECO:0000313" key="3">
    <source>
        <dbReference type="Proteomes" id="UP000288805"/>
    </source>
</evidence>
<feature type="region of interest" description="Disordered" evidence="1">
    <location>
        <begin position="206"/>
        <end position="234"/>
    </location>
</feature>
<reference evidence="2 3" key="1">
    <citation type="journal article" date="2018" name="PLoS Genet.">
        <title>Population sequencing reveals clonal diversity and ancestral inbreeding in the grapevine cultivar Chardonnay.</title>
        <authorList>
            <person name="Roach M.J."/>
            <person name="Johnson D.L."/>
            <person name="Bohlmann J."/>
            <person name="van Vuuren H.J."/>
            <person name="Jones S.J."/>
            <person name="Pretorius I.S."/>
            <person name="Schmidt S.A."/>
            <person name="Borneman A.R."/>
        </authorList>
    </citation>
    <scope>NUCLEOTIDE SEQUENCE [LARGE SCALE GENOMIC DNA]</scope>
    <source>
        <strain evidence="3">cv. Chardonnay</strain>
        <tissue evidence="2">Leaf</tissue>
    </source>
</reference>
<sequence length="234" mass="25649">MASILHFEEKVHRKKLQRVDTIPLLFPRLLCQILEYMGFPIELRLERRWLCREQFTLDKWNQLAGYSAPLEALSMVTPLVPPQTEQGELLTETIPPAPISPTSTPPVPMPEATSAAPPMTPTVPPIAPTTSKPFITISASKFQSLVHTFQTLTTTHAALFQQMPDLLASSEPLAPTEDTIPVEDTTIVEVQIPPPLEATTDAIASYDPHDEPQIVDTVTATPEDASSPPEAATT</sequence>
<accession>A0A438J454</accession>
<protein>
    <submittedName>
        <fullName evidence="2">Uncharacterized protein</fullName>
    </submittedName>
</protein>
<dbReference type="AlphaFoldDB" id="A0A438J454"/>
<comment type="caution">
    <text evidence="2">The sequence shown here is derived from an EMBL/GenBank/DDBJ whole genome shotgun (WGS) entry which is preliminary data.</text>
</comment>
<evidence type="ECO:0000256" key="1">
    <source>
        <dbReference type="SAM" id="MobiDB-lite"/>
    </source>
</evidence>
<organism evidence="2 3">
    <name type="scientific">Vitis vinifera</name>
    <name type="common">Grape</name>
    <dbReference type="NCBI Taxonomy" id="29760"/>
    <lineage>
        <taxon>Eukaryota</taxon>
        <taxon>Viridiplantae</taxon>
        <taxon>Streptophyta</taxon>
        <taxon>Embryophyta</taxon>
        <taxon>Tracheophyta</taxon>
        <taxon>Spermatophyta</taxon>
        <taxon>Magnoliopsida</taxon>
        <taxon>eudicotyledons</taxon>
        <taxon>Gunneridae</taxon>
        <taxon>Pentapetalae</taxon>
        <taxon>rosids</taxon>
        <taxon>Vitales</taxon>
        <taxon>Vitaceae</taxon>
        <taxon>Viteae</taxon>
        <taxon>Vitis</taxon>
    </lineage>
</organism>